<reference evidence="3 4" key="1">
    <citation type="submission" date="2020-04" db="EMBL/GenBank/DDBJ databases">
        <title>Perkinsus olseni comparative genomics.</title>
        <authorList>
            <person name="Bogema D.R."/>
        </authorList>
    </citation>
    <scope>NUCLEOTIDE SEQUENCE [LARGE SCALE GENOMIC DNA]</scope>
    <source>
        <strain evidence="3">ATCC PRA-179</strain>
    </source>
</reference>
<dbReference type="Gene3D" id="3.40.50.1820">
    <property type="entry name" value="alpha/beta hydrolase"/>
    <property type="match status" value="1"/>
</dbReference>
<evidence type="ECO:0000313" key="3">
    <source>
        <dbReference type="EMBL" id="KAF4658938.1"/>
    </source>
</evidence>
<dbReference type="SUPFAM" id="SSF53474">
    <property type="entry name" value="alpha/beta-Hydrolases"/>
    <property type="match status" value="1"/>
</dbReference>
<feature type="region of interest" description="Disordered" evidence="1">
    <location>
        <begin position="298"/>
        <end position="362"/>
    </location>
</feature>
<dbReference type="AlphaFoldDB" id="A0A7J6LI16"/>
<feature type="domain" description="Serine aminopeptidase S33" evidence="2">
    <location>
        <begin position="72"/>
        <end position="195"/>
    </location>
</feature>
<dbReference type="InterPro" id="IPR022742">
    <property type="entry name" value="Hydrolase_4"/>
</dbReference>
<dbReference type="EMBL" id="JABAHT010000289">
    <property type="protein sequence ID" value="KAF4658938.1"/>
    <property type="molecule type" value="Genomic_DNA"/>
</dbReference>
<name>A0A7J6LI16_PEROL</name>
<dbReference type="OrthoDB" id="10249433at2759"/>
<dbReference type="InterPro" id="IPR029058">
    <property type="entry name" value="AB_hydrolase_fold"/>
</dbReference>
<feature type="compositionally biased region" description="Basic and acidic residues" evidence="1">
    <location>
        <begin position="412"/>
        <end position="433"/>
    </location>
</feature>
<dbReference type="PANTHER" id="PTHR43358:SF4">
    <property type="entry name" value="ALPHA_BETA HYDROLASE FOLD-1 DOMAIN-CONTAINING PROTEIN"/>
    <property type="match status" value="1"/>
</dbReference>
<feature type="region of interest" description="Disordered" evidence="1">
    <location>
        <begin position="393"/>
        <end position="453"/>
    </location>
</feature>
<dbReference type="PROSITE" id="PS50330">
    <property type="entry name" value="UIM"/>
    <property type="match status" value="1"/>
</dbReference>
<dbReference type="InterPro" id="IPR003903">
    <property type="entry name" value="UIM_dom"/>
</dbReference>
<dbReference type="Proteomes" id="UP000570595">
    <property type="component" value="Unassembled WGS sequence"/>
</dbReference>
<evidence type="ECO:0000259" key="2">
    <source>
        <dbReference type="Pfam" id="PF12146"/>
    </source>
</evidence>
<evidence type="ECO:0000313" key="4">
    <source>
        <dbReference type="Proteomes" id="UP000570595"/>
    </source>
</evidence>
<comment type="caution">
    <text evidence="3">The sequence shown here is derived from an EMBL/GenBank/DDBJ whole genome shotgun (WGS) entry which is preliminary data.</text>
</comment>
<sequence length="453" mass="49840">MGISDHYAELWKAIIRPPRDRYEPKDLGPKRFRIAGQVIRRTDLVLENPSGKHLQCSWFEPEHRPAAELPCVVYLHGNCSSRVEGLSALPVLLPFGITLFTFDFAGSGRSDGEYVSLGYFEKDDLACVVEHLRATGTVSTIGLWGRSMGAVTALLHGDRDPSIAGMVLDSPFQDLRMVAEELVIEFGGFRVPKFIVNIAMSMIRNSIKSRADFDISDLVPIKHVDRTFIPALFAAAEGDTFIKPHHARALYEAYAGDKNFVTVEGDHNSVRPKFFTDSVAIFFFNTLQCSELIGTSHPPPLAPQIPGRSYSLPAPMPRRRPSESENDRSDSRGQPLGLNMVPPTQGPFDNYGFPQSEDEEEMMMQQAIALSLQREEPPAPSARQDSSIGSQPLEADLLHLNDVDDDAVSAAKVEDGGGGEKSKVESDANRVNEEGCTVTAKQGESKDTPAKER</sequence>
<dbReference type="InterPro" id="IPR052920">
    <property type="entry name" value="DNA-binding_regulatory"/>
</dbReference>
<dbReference type="Pfam" id="PF12146">
    <property type="entry name" value="Hydrolase_4"/>
    <property type="match status" value="1"/>
</dbReference>
<organism evidence="3 4">
    <name type="scientific">Perkinsus olseni</name>
    <name type="common">Perkinsus atlanticus</name>
    <dbReference type="NCBI Taxonomy" id="32597"/>
    <lineage>
        <taxon>Eukaryota</taxon>
        <taxon>Sar</taxon>
        <taxon>Alveolata</taxon>
        <taxon>Perkinsozoa</taxon>
        <taxon>Perkinsea</taxon>
        <taxon>Perkinsida</taxon>
        <taxon>Perkinsidae</taxon>
        <taxon>Perkinsus</taxon>
    </lineage>
</organism>
<gene>
    <name evidence="3" type="ORF">FOZ61_005137</name>
</gene>
<proteinExistence type="predicted"/>
<accession>A0A7J6LI16</accession>
<feature type="compositionally biased region" description="Basic and acidic residues" evidence="1">
    <location>
        <begin position="320"/>
        <end position="331"/>
    </location>
</feature>
<feature type="compositionally biased region" description="Basic and acidic residues" evidence="1">
    <location>
        <begin position="443"/>
        <end position="453"/>
    </location>
</feature>
<protein>
    <recommendedName>
        <fullName evidence="2">Serine aminopeptidase S33 domain-containing protein</fullName>
    </recommendedName>
</protein>
<dbReference type="PANTHER" id="PTHR43358">
    <property type="entry name" value="ALPHA/BETA-HYDROLASE"/>
    <property type="match status" value="1"/>
</dbReference>
<evidence type="ECO:0000256" key="1">
    <source>
        <dbReference type="SAM" id="MobiDB-lite"/>
    </source>
</evidence>